<evidence type="ECO:0000256" key="4">
    <source>
        <dbReference type="ARBA" id="ARBA00022692"/>
    </source>
</evidence>
<dbReference type="Pfam" id="PF07681">
    <property type="entry name" value="DoxX"/>
    <property type="match status" value="1"/>
</dbReference>
<dbReference type="PANTHER" id="PTHR33452:SF1">
    <property type="entry name" value="INNER MEMBRANE PROTEIN YPHA-RELATED"/>
    <property type="match status" value="1"/>
</dbReference>
<dbReference type="OrthoDB" id="5382961at2"/>
<name>A0A1W1X5H2_9NEIS</name>
<protein>
    <submittedName>
        <fullName evidence="8">Putative oxidoreductase</fullName>
    </submittedName>
</protein>
<sequence>MTRTTTTTRFDSQQIGIFLMRTALGVMFLAHGLTKLLVFTLPGTAQFFASVGFPAWLAYPATFAEIIGGAMLLAGIMPRWVAGVLTVQLAAASTVHFGNGWAFGNQNGGWEYPVFLTVTAAAVALLGDGALTLVRSRLPKR</sequence>
<comment type="similarity">
    <text evidence="2">Belongs to the DoxX family.</text>
</comment>
<reference evidence="8 9" key="1">
    <citation type="submission" date="2017-04" db="EMBL/GenBank/DDBJ databases">
        <authorList>
            <person name="Afonso C.L."/>
            <person name="Miller P.J."/>
            <person name="Scott M.A."/>
            <person name="Spackman E."/>
            <person name="Goraichik I."/>
            <person name="Dimitrov K.M."/>
            <person name="Suarez D.L."/>
            <person name="Swayne D.E."/>
        </authorList>
    </citation>
    <scope>NUCLEOTIDE SEQUENCE [LARGE SCALE GENOMIC DNA]</scope>
    <source>
        <strain evidence="8 9">DSM 23236</strain>
    </source>
</reference>
<evidence type="ECO:0000256" key="3">
    <source>
        <dbReference type="ARBA" id="ARBA00022475"/>
    </source>
</evidence>
<keyword evidence="5 7" id="KW-1133">Transmembrane helix</keyword>
<gene>
    <name evidence="8" type="ORF">SAMN02745857_00664</name>
</gene>
<keyword evidence="9" id="KW-1185">Reference proteome</keyword>
<accession>A0A1W1X5H2</accession>
<dbReference type="RefSeq" id="WP_084089128.1">
    <property type="nucleotide sequence ID" value="NZ_FWXD01000003.1"/>
</dbReference>
<feature type="transmembrane region" description="Helical" evidence="7">
    <location>
        <begin position="53"/>
        <end position="73"/>
    </location>
</feature>
<evidence type="ECO:0000256" key="1">
    <source>
        <dbReference type="ARBA" id="ARBA00004651"/>
    </source>
</evidence>
<comment type="subcellular location">
    <subcellularLocation>
        <location evidence="1">Cell membrane</location>
        <topology evidence="1">Multi-pass membrane protein</topology>
    </subcellularLocation>
</comment>
<dbReference type="GO" id="GO:0005886">
    <property type="term" value="C:plasma membrane"/>
    <property type="evidence" value="ECO:0007669"/>
    <property type="project" value="UniProtKB-SubCell"/>
</dbReference>
<organism evidence="8 9">
    <name type="scientific">Andreprevotia lacus DSM 23236</name>
    <dbReference type="NCBI Taxonomy" id="1121001"/>
    <lineage>
        <taxon>Bacteria</taxon>
        <taxon>Pseudomonadati</taxon>
        <taxon>Pseudomonadota</taxon>
        <taxon>Betaproteobacteria</taxon>
        <taxon>Neisseriales</taxon>
        <taxon>Chitinibacteraceae</taxon>
        <taxon>Andreprevotia</taxon>
    </lineage>
</organism>
<keyword evidence="6 7" id="KW-0472">Membrane</keyword>
<feature type="transmembrane region" description="Helical" evidence="7">
    <location>
        <begin position="18"/>
        <end position="41"/>
    </location>
</feature>
<dbReference type="Proteomes" id="UP000192761">
    <property type="component" value="Unassembled WGS sequence"/>
</dbReference>
<feature type="transmembrane region" description="Helical" evidence="7">
    <location>
        <begin position="114"/>
        <end position="134"/>
    </location>
</feature>
<evidence type="ECO:0000256" key="5">
    <source>
        <dbReference type="ARBA" id="ARBA00022989"/>
    </source>
</evidence>
<keyword evidence="3" id="KW-1003">Cell membrane</keyword>
<dbReference type="STRING" id="1121001.SAMN02745857_00664"/>
<evidence type="ECO:0000313" key="9">
    <source>
        <dbReference type="Proteomes" id="UP000192761"/>
    </source>
</evidence>
<dbReference type="PANTHER" id="PTHR33452">
    <property type="entry name" value="OXIDOREDUCTASE CATD-RELATED"/>
    <property type="match status" value="1"/>
</dbReference>
<dbReference type="AlphaFoldDB" id="A0A1W1X5H2"/>
<evidence type="ECO:0000313" key="8">
    <source>
        <dbReference type="EMBL" id="SMC19194.1"/>
    </source>
</evidence>
<evidence type="ECO:0000256" key="2">
    <source>
        <dbReference type="ARBA" id="ARBA00006679"/>
    </source>
</evidence>
<dbReference type="EMBL" id="FWXD01000003">
    <property type="protein sequence ID" value="SMC19194.1"/>
    <property type="molecule type" value="Genomic_DNA"/>
</dbReference>
<dbReference type="InterPro" id="IPR032808">
    <property type="entry name" value="DoxX"/>
</dbReference>
<evidence type="ECO:0000256" key="7">
    <source>
        <dbReference type="SAM" id="Phobius"/>
    </source>
</evidence>
<dbReference type="InterPro" id="IPR051907">
    <property type="entry name" value="DoxX-like_oxidoreductase"/>
</dbReference>
<proteinExistence type="inferred from homology"/>
<feature type="transmembrane region" description="Helical" evidence="7">
    <location>
        <begin position="80"/>
        <end position="102"/>
    </location>
</feature>
<keyword evidence="4 7" id="KW-0812">Transmembrane</keyword>
<evidence type="ECO:0000256" key="6">
    <source>
        <dbReference type="ARBA" id="ARBA00023136"/>
    </source>
</evidence>